<proteinExistence type="predicted"/>
<dbReference type="InterPro" id="IPR050836">
    <property type="entry name" value="SDS22/Internalin_LRR"/>
</dbReference>
<keyword evidence="5" id="KW-1185">Reference proteome</keyword>
<keyword evidence="2" id="KW-0677">Repeat</keyword>
<protein>
    <submittedName>
        <fullName evidence="3">DUF2252 family protein</fullName>
    </submittedName>
    <submittedName>
        <fullName evidence="4">DUF2252_family protein</fullName>
    </submittedName>
</protein>
<dbReference type="Proteomes" id="UP001642409">
    <property type="component" value="Unassembled WGS sequence"/>
</dbReference>
<evidence type="ECO:0000313" key="3">
    <source>
        <dbReference type="EMBL" id="CAI9942350.1"/>
    </source>
</evidence>
<dbReference type="SUPFAM" id="SSF52058">
    <property type="entry name" value="L domain-like"/>
    <property type="match status" value="2"/>
</dbReference>
<dbReference type="EMBL" id="CATOUU010000699">
    <property type="protein sequence ID" value="CAI9942350.1"/>
    <property type="molecule type" value="Genomic_DNA"/>
</dbReference>
<evidence type="ECO:0000256" key="1">
    <source>
        <dbReference type="ARBA" id="ARBA00022614"/>
    </source>
</evidence>
<sequence>MIGRKPTKFNQMNNLPILQDPIQVKFENDRLAHIFKQRVFNGELSINNMNLRDLSFIQSLDLKVLELINCHNLIPKFSNQTIKELIIDGLNINNFNEIQLQNLEVLKIQNSHCDIQQCDLLAHVQILELHRVKNALQLLTSNCRVKELKLTECDIESLSTNQLQNVEVLTIQERANKRQRFINLQNITSYYNLKELFIQLYNSIDTTPLQELQNLQTVKFTQCNDMIINLNGDSINKVELNNCKVKCIQSFKLKNLKILNIYNFGFPSGFEMMNNVKPFQLQINDILSSLINIQIICLKELDLSGNEGINLSFLKDIRQISSLNLSGCQLRDFTEINPIDIQEYQLVDISQLQLLVQLEKIYLRGCSINRINVLGFLINLKELDLAENNLNDLSPLCNLVNLTKLNLENCTFYNIDSLETLINLEELNLQNIIQFNQKEVQVRVVDISFLKNLVKLTILNLNSVGKLQLINLSMLIKLKQLYLACNELENITALKYLTQLEILDLRECQLTNIDTLKSLINLKELNLRENLNINITPLQYLTQLTKLEIQLCGLISVDALIPLQKLQVLNVYDNSIVYAQPLEQLKQLVKLKIMYNSVIDFSSYFVKFFDLDSHEVTSNKFPTAQEIQQANISKYINQPVSLLNSIQNRYKQLSNTIVIKKKIATKAIQEYETYMTSFVGKAVQLFVQLTSCKENQ</sequence>
<dbReference type="InterPro" id="IPR032675">
    <property type="entry name" value="LRR_dom_sf"/>
</dbReference>
<gene>
    <name evidence="4" type="ORF">HINF_LOCUS24846</name>
    <name evidence="3" type="ORF">HINF_LOCUS29995</name>
</gene>
<dbReference type="PANTHER" id="PTHR46652:SF3">
    <property type="entry name" value="LEUCINE-RICH REPEAT-CONTAINING PROTEIN 9"/>
    <property type="match status" value="1"/>
</dbReference>
<name>A0AA86PW02_9EUKA</name>
<dbReference type="InterPro" id="IPR001611">
    <property type="entry name" value="Leu-rich_rpt"/>
</dbReference>
<reference evidence="3" key="1">
    <citation type="submission" date="2023-06" db="EMBL/GenBank/DDBJ databases">
        <authorList>
            <person name="Kurt Z."/>
        </authorList>
    </citation>
    <scope>NUCLEOTIDE SEQUENCE</scope>
</reference>
<dbReference type="PANTHER" id="PTHR46652">
    <property type="entry name" value="LEUCINE-RICH REPEAT AND IQ DOMAIN-CONTAINING PROTEIN 1-RELATED"/>
    <property type="match status" value="1"/>
</dbReference>
<dbReference type="AlphaFoldDB" id="A0AA86PW02"/>
<evidence type="ECO:0000256" key="2">
    <source>
        <dbReference type="ARBA" id="ARBA00022737"/>
    </source>
</evidence>
<dbReference type="Gene3D" id="3.80.10.10">
    <property type="entry name" value="Ribonuclease Inhibitor"/>
    <property type="match status" value="2"/>
</dbReference>
<dbReference type="PROSITE" id="PS51450">
    <property type="entry name" value="LRR"/>
    <property type="match status" value="4"/>
</dbReference>
<organism evidence="3">
    <name type="scientific">Hexamita inflata</name>
    <dbReference type="NCBI Taxonomy" id="28002"/>
    <lineage>
        <taxon>Eukaryota</taxon>
        <taxon>Metamonada</taxon>
        <taxon>Diplomonadida</taxon>
        <taxon>Hexamitidae</taxon>
        <taxon>Hexamitinae</taxon>
        <taxon>Hexamita</taxon>
    </lineage>
</organism>
<evidence type="ECO:0000313" key="5">
    <source>
        <dbReference type="Proteomes" id="UP001642409"/>
    </source>
</evidence>
<reference evidence="4 5" key="2">
    <citation type="submission" date="2024-07" db="EMBL/GenBank/DDBJ databases">
        <authorList>
            <person name="Akdeniz Z."/>
        </authorList>
    </citation>
    <scope>NUCLEOTIDE SEQUENCE [LARGE SCALE GENOMIC DNA]</scope>
</reference>
<evidence type="ECO:0000313" key="4">
    <source>
        <dbReference type="EMBL" id="CAL6015458.1"/>
    </source>
</evidence>
<comment type="caution">
    <text evidence="3">The sequence shown here is derived from an EMBL/GenBank/DDBJ whole genome shotgun (WGS) entry which is preliminary data.</text>
</comment>
<accession>A0AA86PW02</accession>
<dbReference type="EMBL" id="CAXDID020000073">
    <property type="protein sequence ID" value="CAL6015458.1"/>
    <property type="molecule type" value="Genomic_DNA"/>
</dbReference>
<keyword evidence="1" id="KW-0433">Leucine-rich repeat</keyword>